<evidence type="ECO:0000256" key="3">
    <source>
        <dbReference type="ARBA" id="ARBA00022989"/>
    </source>
</evidence>
<sequence>MPANPELNMEQRQQQLVPAQATTFPGSFASDLRHDHRKYAKSRAWSSVLHSYFTDGWQDISIWKSAFIEFVGSTAMCYLSGMIHTTIGSFDSKAGAAYAGVTNLILISLFIFAMAPSSGGHVNPLITFTTVTTGLTGFSRGVLYMIAQTIGAALAGGLIRGSFGRDLTKLYQGGGCQVDTSLIDNGQAFLIEAVLSFVLVFLAFGVGLDPRCGAMFGPVVGPLLVGASLGLVSFSSIGLAAGYPGASMNPARCFSFSVARRDFHDQWIWWVGPLAGALVQTAVYHIAPPYHRQLALERASSRSEGLQTSGGKV</sequence>
<keyword evidence="2 5" id="KW-0812">Transmembrane</keyword>
<feature type="transmembrane region" description="Helical" evidence="6">
    <location>
        <begin position="220"/>
        <end position="246"/>
    </location>
</feature>
<evidence type="ECO:0000256" key="1">
    <source>
        <dbReference type="ARBA" id="ARBA00004141"/>
    </source>
</evidence>
<accession>A0A1L7X6E8</accession>
<keyword evidence="4 6" id="KW-0472">Membrane</keyword>
<dbReference type="SUPFAM" id="SSF81338">
    <property type="entry name" value="Aquaporin-like"/>
    <property type="match status" value="1"/>
</dbReference>
<organism evidence="7 8">
    <name type="scientific">Phialocephala subalpina</name>
    <dbReference type="NCBI Taxonomy" id="576137"/>
    <lineage>
        <taxon>Eukaryota</taxon>
        <taxon>Fungi</taxon>
        <taxon>Dikarya</taxon>
        <taxon>Ascomycota</taxon>
        <taxon>Pezizomycotina</taxon>
        <taxon>Leotiomycetes</taxon>
        <taxon>Helotiales</taxon>
        <taxon>Mollisiaceae</taxon>
        <taxon>Phialocephala</taxon>
        <taxon>Phialocephala fortinii species complex</taxon>
    </lineage>
</organism>
<dbReference type="GO" id="GO:0016020">
    <property type="term" value="C:membrane"/>
    <property type="evidence" value="ECO:0007669"/>
    <property type="project" value="UniProtKB-SubCell"/>
</dbReference>
<protein>
    <submittedName>
        <fullName evidence="7">Related to aquaporin</fullName>
    </submittedName>
</protein>
<keyword evidence="3 6" id="KW-1133">Transmembrane helix</keyword>
<dbReference type="PANTHER" id="PTHR47002:SF2">
    <property type="entry name" value="AQUAPORIN AQPAE.A-LIKE"/>
    <property type="match status" value="1"/>
</dbReference>
<dbReference type="OrthoDB" id="3222at2759"/>
<keyword evidence="8" id="KW-1185">Reference proteome</keyword>
<keyword evidence="5" id="KW-0813">Transport</keyword>
<dbReference type="Gene3D" id="1.20.1080.10">
    <property type="entry name" value="Glycerol uptake facilitator protein"/>
    <property type="match status" value="1"/>
</dbReference>
<evidence type="ECO:0000313" key="8">
    <source>
        <dbReference type="Proteomes" id="UP000184330"/>
    </source>
</evidence>
<gene>
    <name evidence="7" type="ORF">PAC_10492</name>
</gene>
<comment type="subcellular location">
    <subcellularLocation>
        <location evidence="1">Membrane</location>
        <topology evidence="1">Multi-pass membrane protein</topology>
    </subcellularLocation>
</comment>
<reference evidence="7 8" key="1">
    <citation type="submission" date="2016-03" db="EMBL/GenBank/DDBJ databases">
        <authorList>
            <person name="Ploux O."/>
        </authorList>
    </citation>
    <scope>NUCLEOTIDE SEQUENCE [LARGE SCALE GENOMIC DNA]</scope>
    <source>
        <strain evidence="7 8">UAMH 11012</strain>
    </source>
</reference>
<comment type="similarity">
    <text evidence="5">Belongs to the MIP/aquaporin (TC 1.A.8) family.</text>
</comment>
<proteinExistence type="inferred from homology"/>
<dbReference type="EMBL" id="FJOG01000016">
    <property type="protein sequence ID" value="CZR60596.1"/>
    <property type="molecule type" value="Genomic_DNA"/>
</dbReference>
<dbReference type="STRING" id="576137.A0A1L7X6E8"/>
<dbReference type="PRINTS" id="PR00783">
    <property type="entry name" value="MINTRINSICP"/>
</dbReference>
<evidence type="ECO:0000256" key="6">
    <source>
        <dbReference type="SAM" id="Phobius"/>
    </source>
</evidence>
<dbReference type="PANTHER" id="PTHR47002">
    <property type="entry name" value="AQUAPORIN-LIKE"/>
    <property type="match status" value="1"/>
</dbReference>
<dbReference type="Pfam" id="PF00230">
    <property type="entry name" value="MIP"/>
    <property type="match status" value="1"/>
</dbReference>
<dbReference type="InterPro" id="IPR023271">
    <property type="entry name" value="Aquaporin-like"/>
</dbReference>
<evidence type="ECO:0000256" key="2">
    <source>
        <dbReference type="ARBA" id="ARBA00022692"/>
    </source>
</evidence>
<feature type="transmembrane region" description="Helical" evidence="6">
    <location>
        <begin position="141"/>
        <end position="159"/>
    </location>
</feature>
<feature type="transmembrane region" description="Helical" evidence="6">
    <location>
        <begin position="267"/>
        <end position="287"/>
    </location>
</feature>
<dbReference type="GO" id="GO:0015267">
    <property type="term" value="F:channel activity"/>
    <property type="evidence" value="ECO:0007669"/>
    <property type="project" value="InterPro"/>
</dbReference>
<feature type="transmembrane region" description="Helical" evidence="6">
    <location>
        <begin position="95"/>
        <end position="115"/>
    </location>
</feature>
<feature type="transmembrane region" description="Helical" evidence="6">
    <location>
        <begin position="62"/>
        <end position="83"/>
    </location>
</feature>
<evidence type="ECO:0000256" key="4">
    <source>
        <dbReference type="ARBA" id="ARBA00023136"/>
    </source>
</evidence>
<evidence type="ECO:0000313" key="7">
    <source>
        <dbReference type="EMBL" id="CZR60596.1"/>
    </source>
</evidence>
<name>A0A1L7X6E8_9HELO</name>
<dbReference type="InterPro" id="IPR000425">
    <property type="entry name" value="MIP"/>
</dbReference>
<evidence type="ECO:0000256" key="5">
    <source>
        <dbReference type="RuleBase" id="RU000477"/>
    </source>
</evidence>
<dbReference type="AlphaFoldDB" id="A0A1L7X6E8"/>
<feature type="transmembrane region" description="Helical" evidence="6">
    <location>
        <begin position="189"/>
        <end position="208"/>
    </location>
</feature>
<dbReference type="Proteomes" id="UP000184330">
    <property type="component" value="Unassembled WGS sequence"/>
</dbReference>